<feature type="domain" description="UvrD-like helicase ATP-binding" evidence="13">
    <location>
        <begin position="2"/>
        <end position="287"/>
    </location>
</feature>
<dbReference type="SUPFAM" id="SSF52540">
    <property type="entry name" value="P-loop containing nucleoside triphosphate hydrolases"/>
    <property type="match status" value="1"/>
</dbReference>
<evidence type="ECO:0000256" key="8">
    <source>
        <dbReference type="ARBA" id="ARBA00034617"/>
    </source>
</evidence>
<dbReference type="EMBL" id="CP022132">
    <property type="protein sequence ID" value="ASG67781.1"/>
    <property type="molecule type" value="Genomic_DNA"/>
</dbReference>
<comment type="similarity">
    <text evidence="1">Belongs to the helicase family. UvrD subfamily.</text>
</comment>
<keyword evidence="3 12" id="KW-0378">Hydrolase</keyword>
<evidence type="ECO:0000313" key="15">
    <source>
        <dbReference type="EMBL" id="ASG67781.1"/>
    </source>
</evidence>
<evidence type="ECO:0000256" key="12">
    <source>
        <dbReference type="PROSITE-ProRule" id="PRU00560"/>
    </source>
</evidence>
<dbReference type="PANTHER" id="PTHR11070">
    <property type="entry name" value="UVRD / RECB / PCRA DNA HELICASE FAMILY MEMBER"/>
    <property type="match status" value="1"/>
</dbReference>
<dbReference type="InterPro" id="IPR000212">
    <property type="entry name" value="DNA_helicase_UvrD/REP"/>
</dbReference>
<accession>A0ABM6LYP0</accession>
<comment type="catalytic activity">
    <reaction evidence="11">
        <text>ATP + H2O = ADP + phosphate + H(+)</text>
        <dbReference type="Rhea" id="RHEA:13065"/>
        <dbReference type="ChEBI" id="CHEBI:15377"/>
        <dbReference type="ChEBI" id="CHEBI:15378"/>
        <dbReference type="ChEBI" id="CHEBI:30616"/>
        <dbReference type="ChEBI" id="CHEBI:43474"/>
        <dbReference type="ChEBI" id="CHEBI:456216"/>
        <dbReference type="EC" id="5.6.2.4"/>
    </reaction>
</comment>
<evidence type="ECO:0000256" key="4">
    <source>
        <dbReference type="ARBA" id="ARBA00022806"/>
    </source>
</evidence>
<dbReference type="Proteomes" id="UP000249910">
    <property type="component" value="Chromosome"/>
</dbReference>
<keyword evidence="16" id="KW-1185">Reference proteome</keyword>
<name>A0ABM6LYP0_9GAMM</name>
<dbReference type="Pfam" id="PF13361">
    <property type="entry name" value="UvrD_C"/>
    <property type="match status" value="1"/>
</dbReference>
<feature type="binding site" evidence="12">
    <location>
        <begin position="23"/>
        <end position="30"/>
    </location>
    <ligand>
        <name>ATP</name>
        <dbReference type="ChEBI" id="CHEBI:30616"/>
    </ligand>
</feature>
<dbReference type="CDD" id="cd17932">
    <property type="entry name" value="DEXQc_UvrD"/>
    <property type="match status" value="1"/>
</dbReference>
<dbReference type="RefSeq" id="WP_088772304.1">
    <property type="nucleotide sequence ID" value="NZ_CP022132.1"/>
</dbReference>
<dbReference type="Gene3D" id="3.40.50.300">
    <property type="entry name" value="P-loop containing nucleotide triphosphate hydrolases"/>
    <property type="match status" value="2"/>
</dbReference>
<dbReference type="EC" id="5.6.2.4" evidence="9"/>
<dbReference type="GO" id="GO:0004386">
    <property type="term" value="F:helicase activity"/>
    <property type="evidence" value="ECO:0007669"/>
    <property type="project" value="UniProtKB-KW"/>
</dbReference>
<evidence type="ECO:0000256" key="1">
    <source>
        <dbReference type="ARBA" id="ARBA00009922"/>
    </source>
</evidence>
<dbReference type="InterPro" id="IPR014016">
    <property type="entry name" value="UvrD-like_ATP-bd"/>
</dbReference>
<reference evidence="15 16" key="1">
    <citation type="submission" date="2017-06" db="EMBL/GenBank/DDBJ databases">
        <title>Complete genome of Francisella halioticida.</title>
        <authorList>
            <person name="Sjodin A."/>
        </authorList>
    </citation>
    <scope>NUCLEOTIDE SEQUENCE [LARGE SCALE GENOMIC DNA]</scope>
    <source>
        <strain evidence="15 16">DSM 23729</strain>
    </source>
</reference>
<dbReference type="InterPro" id="IPR014017">
    <property type="entry name" value="DNA_helicase_UvrD-like_C"/>
</dbReference>
<evidence type="ECO:0000259" key="14">
    <source>
        <dbReference type="PROSITE" id="PS51217"/>
    </source>
</evidence>
<dbReference type="InterPro" id="IPR013986">
    <property type="entry name" value="DExx_box_DNA_helicase_dom_sf"/>
</dbReference>
<evidence type="ECO:0000256" key="11">
    <source>
        <dbReference type="ARBA" id="ARBA00048988"/>
    </source>
</evidence>
<keyword evidence="2 12" id="KW-0547">Nucleotide-binding</keyword>
<comment type="catalytic activity">
    <reaction evidence="8">
        <text>Couples ATP hydrolysis with the unwinding of duplex DNA by translocating in the 3'-5' direction.</text>
        <dbReference type="EC" id="5.6.2.4"/>
    </reaction>
</comment>
<dbReference type="Gene3D" id="1.10.486.10">
    <property type="entry name" value="PCRA, domain 4"/>
    <property type="match status" value="1"/>
</dbReference>
<evidence type="ECO:0000259" key="13">
    <source>
        <dbReference type="PROSITE" id="PS51198"/>
    </source>
</evidence>
<dbReference type="PROSITE" id="PS51217">
    <property type="entry name" value="UVRD_HELICASE_CTER"/>
    <property type="match status" value="1"/>
</dbReference>
<evidence type="ECO:0000256" key="9">
    <source>
        <dbReference type="ARBA" id="ARBA00034808"/>
    </source>
</evidence>
<evidence type="ECO:0000256" key="3">
    <source>
        <dbReference type="ARBA" id="ARBA00022801"/>
    </source>
</evidence>
<keyword evidence="4 12" id="KW-0347">Helicase</keyword>
<keyword evidence="7" id="KW-0413">Isomerase</keyword>
<protein>
    <recommendedName>
        <fullName evidence="9">DNA 3'-5' helicase</fullName>
        <ecNumber evidence="9">5.6.2.4</ecNumber>
    </recommendedName>
    <alternativeName>
        <fullName evidence="10">DNA 3'-5' helicase II</fullName>
    </alternativeName>
</protein>
<gene>
    <name evidence="15" type="ORF">CDV26_04710</name>
</gene>
<evidence type="ECO:0000256" key="6">
    <source>
        <dbReference type="ARBA" id="ARBA00023125"/>
    </source>
</evidence>
<dbReference type="Pfam" id="PF00580">
    <property type="entry name" value="UvrD-helicase"/>
    <property type="match status" value="1"/>
</dbReference>
<evidence type="ECO:0000256" key="10">
    <source>
        <dbReference type="ARBA" id="ARBA00034923"/>
    </source>
</evidence>
<evidence type="ECO:0000313" key="16">
    <source>
        <dbReference type="Proteomes" id="UP000249910"/>
    </source>
</evidence>
<evidence type="ECO:0000256" key="2">
    <source>
        <dbReference type="ARBA" id="ARBA00022741"/>
    </source>
</evidence>
<keyword evidence="6" id="KW-0238">DNA-binding</keyword>
<organism evidence="15 16">
    <name type="scientific">Francisella halioticida</name>
    <dbReference type="NCBI Taxonomy" id="549298"/>
    <lineage>
        <taxon>Bacteria</taxon>
        <taxon>Pseudomonadati</taxon>
        <taxon>Pseudomonadota</taxon>
        <taxon>Gammaproteobacteria</taxon>
        <taxon>Thiotrichales</taxon>
        <taxon>Francisellaceae</taxon>
        <taxon>Francisella</taxon>
    </lineage>
</organism>
<proteinExistence type="inferred from homology"/>
<keyword evidence="5 12" id="KW-0067">ATP-binding</keyword>
<dbReference type="Gene3D" id="1.10.10.160">
    <property type="match status" value="1"/>
</dbReference>
<dbReference type="PROSITE" id="PS51198">
    <property type="entry name" value="UVRD_HELICASE_ATP_BIND"/>
    <property type="match status" value="1"/>
</dbReference>
<dbReference type="PANTHER" id="PTHR11070:SF2">
    <property type="entry name" value="ATP-DEPENDENT DNA HELICASE SRS2"/>
    <property type="match status" value="1"/>
</dbReference>
<sequence length="686" mass="79717">MQYTSEQQKIINHDIKKHALVSAVAGSGKTQTLIARIEYLIAKGIIPNRILVLMYNKSAQLDFANRLNKVLKPEISRLINVRTMHSLGNSFLQAFAKAGYISVEKILKEYEVDIIIQKLLKLYQKEFKIIKDIDNERIESFKEYISLLKSDLALNNQRIKDLNVKEKRLLDKIFAEFNRECEKQKVITYDDMIYLPAKLFEKDSSSIARANSLYSYIIIDEYQDINQAQQFFLKCLVGDNTYVMAVGDVDQTIYQWRGSTPYYMLEGFKKDFKNVRQYQLSYTFRYGDLVSLMANNIITNNKKRHNNLCITYPKLKDKTTDISILDNSDKVVLKLKALIDSGVKAEQVAILVRKYNSTTVFELSCLYNDLAYRVVADKNIFSENLFKAIYGYLMLFNKGYGFEKHSIEHRVEFIKSMLDYPSLYLKRDTKQKLAQEIAKDISQAMTLIADLTKTADKPFKKRNILAVVSSWRAIFNNTRIKKSDRAISFILENLDLEKQISKISGETHSSKSKLKIINGIVSFAKSKKSSLVDFIELLHNIYLKSNQQDSNDPNQIQIMSMHRAKGLEWDYVVVYDVTEGGFFGDKNTKASDETIEEERRLFYVAITRVRKHLFIVSADDISRLSAWYQIKKNSYPKDLKCKNSLRFLYESNLVESENYLENFGSLESFDMKNKIIKKYHQKISKL</sequence>
<feature type="domain" description="UvrD-like helicase C-terminal" evidence="14">
    <location>
        <begin position="288"/>
        <end position="566"/>
    </location>
</feature>
<evidence type="ECO:0000256" key="5">
    <source>
        <dbReference type="ARBA" id="ARBA00022840"/>
    </source>
</evidence>
<dbReference type="InterPro" id="IPR027417">
    <property type="entry name" value="P-loop_NTPase"/>
</dbReference>
<evidence type="ECO:0000256" key="7">
    <source>
        <dbReference type="ARBA" id="ARBA00023235"/>
    </source>
</evidence>